<dbReference type="RefSeq" id="WP_338399267.1">
    <property type="nucleotide sequence ID" value="NZ_AP025297.1"/>
</dbReference>
<feature type="signal peptide" evidence="3">
    <location>
        <begin position="1"/>
        <end position="22"/>
    </location>
</feature>
<dbReference type="InterPro" id="IPR013320">
    <property type="entry name" value="ConA-like_dom_sf"/>
</dbReference>
<dbReference type="Proteomes" id="UP001354989">
    <property type="component" value="Plasmid pPP5"/>
</dbReference>
<accession>A0ABN6LFV6</accession>
<dbReference type="Gene3D" id="2.60.120.200">
    <property type="match status" value="1"/>
</dbReference>
<evidence type="ECO:0000259" key="4">
    <source>
        <dbReference type="SMART" id="SM00560"/>
    </source>
</evidence>
<dbReference type="InterPro" id="IPR026444">
    <property type="entry name" value="Secre_tail"/>
</dbReference>
<feature type="domain" description="LamG-like jellyroll fold" evidence="4">
    <location>
        <begin position="804"/>
        <end position="936"/>
    </location>
</feature>
<evidence type="ECO:0000256" key="1">
    <source>
        <dbReference type="ARBA" id="ARBA00022729"/>
    </source>
</evidence>
<proteinExistence type="predicted"/>
<dbReference type="InterPro" id="IPR006558">
    <property type="entry name" value="LamG-like"/>
</dbReference>
<dbReference type="EMBL" id="AP025297">
    <property type="protein sequence ID" value="BDD01972.1"/>
    <property type="molecule type" value="Genomic_DNA"/>
</dbReference>
<dbReference type="PANTHER" id="PTHR42535">
    <property type="entry name" value="OOKINETE PROTEIN, PUTATIVE-RELATED"/>
    <property type="match status" value="1"/>
</dbReference>
<dbReference type="Pfam" id="PF13385">
    <property type="entry name" value="Laminin_G_3"/>
    <property type="match status" value="1"/>
</dbReference>
<keyword evidence="2" id="KW-1015">Disulfide bond</keyword>
<dbReference type="PROSITE" id="PS51257">
    <property type="entry name" value="PROKAR_LIPOPROTEIN"/>
    <property type="match status" value="1"/>
</dbReference>
<reference evidence="5 6" key="1">
    <citation type="submission" date="2021-12" db="EMBL/GenBank/DDBJ databases">
        <title>Genome sequencing of bacteria with rrn-lacking chromosome and rrn-plasmid.</title>
        <authorList>
            <person name="Anda M."/>
            <person name="Iwasaki W."/>
        </authorList>
    </citation>
    <scope>NUCLEOTIDE SEQUENCE [LARGE SCALE GENOMIC DNA]</scope>
    <source>
        <strain evidence="5 6">NBRC 101262</strain>
        <plasmid evidence="5 6">pPP5</plasmid>
    </source>
</reference>
<gene>
    <name evidence="5" type="ORF">PEPS_42520</name>
</gene>
<dbReference type="PANTHER" id="PTHR42535:SF2">
    <property type="entry name" value="CHROMOSOME UNDETERMINED SCAFFOLD_146, WHOLE GENOME SHOTGUN SEQUENCE"/>
    <property type="match status" value="1"/>
</dbReference>
<protein>
    <recommendedName>
        <fullName evidence="4">LamG-like jellyroll fold domain-containing protein</fullName>
    </recommendedName>
</protein>
<evidence type="ECO:0000256" key="3">
    <source>
        <dbReference type="SAM" id="SignalP"/>
    </source>
</evidence>
<evidence type="ECO:0000313" key="6">
    <source>
        <dbReference type="Proteomes" id="UP001354989"/>
    </source>
</evidence>
<dbReference type="SUPFAM" id="SSF49899">
    <property type="entry name" value="Concanavalin A-like lectins/glucanases"/>
    <property type="match status" value="1"/>
</dbReference>
<feature type="chain" id="PRO_5047474408" description="LamG-like jellyroll fold domain-containing protein" evidence="3">
    <location>
        <begin position="23"/>
        <end position="1032"/>
    </location>
</feature>
<evidence type="ECO:0000313" key="5">
    <source>
        <dbReference type="EMBL" id="BDD01972.1"/>
    </source>
</evidence>
<dbReference type="SMART" id="SM00560">
    <property type="entry name" value="LamGL"/>
    <property type="match status" value="1"/>
</dbReference>
<sequence length="1032" mass="115210">MTKRLYSTIALACLGFSCFAQQIDINRIEQFPKAKMTPYLSRDWKQVSKNYDHLVFDLQQSGPYLPLSSVKGTGYNFPDISPIYLDTYVGSSHQGEQAEAINILPAVVGASLVGIDKSASNGIDWVSKTKEFFNEKNGEYVYLNNYASNSGHDWWYETMPNVFFYQLYDLYPEDQSKFSTQFTDIADQWCSAVSALGGKYLPQYKIPDMDYRAYNLKTKQPLHTGVKEPESAGAIAWILYNAYHQTHQSKYKNDAMLAMDFLNQYKGNPSYEIQLPYGVYTAARMNAEEGTHYDIEKMVNWCFDRGPLRGWGCISGVWGDYNVSGLIGEANDGGDDYAFVMNGFQHAAALVPMVRYDKRFAKAIGKWVYHLAHASALFYPTIMKAQNNESASLAWSKSHDFSAAIPYESIKEQWGSQSPLAMGDAIKGGWAKTNLSLYSGSSVGYLAAVLSPSTVEGINILNLNKTDFFTDTKFESRLIYNPFGTEQSITVNVPQPGSFQVYDAISEKFIAKQVSGNMQINLQPDQVVLLTFVPSNETLKENGNHLLAGNQIVDYQYKGFPAETAKIITVAVDDPELVMGEQIKATAVVKHPEEGTTFHWQLGDLAATTDEPQWQFEVPRVHGLQHLQVKMMKAHTLLSQKDFSFSAQRKLITGIESKLESPVAVGTKGHFVAKVPEDFKGEVHWRIQGELSSHIGTEINIDMPKTAQVVKIEAIAKEGDQEATAEEQYLVKGLSTDTPKPVLYYSFNNGSVENLGNAGSSFQGEKHGLFAYVDPTGKPRQAFRFGSTDDFIKIPNGSPINFDQPFAVSFWIKPSAIKSEEQYIISHGDYSQRFKVSIIPGNILRFTIKTAKGISDLDSKQPLEKDQYQHVVVQYTGSAMEIYIDGKLNHYQPFSGALHSSSLPLIIGKSNEHADRYGLKAVLDEVKVFNQNLSLKAIKSLMSFDEKPLEASRPTMNIKMFPVPTSGELNIVAKDQIQRVTVFSLMGQKVFQTETALSHEVTVNLAHLSTGTYFVQVHLKNGTIISKSMMKV</sequence>
<name>A0ABN6LFV6_9BACT</name>
<organism evidence="5 6">
    <name type="scientific">Persicobacter psychrovividus</name>
    <dbReference type="NCBI Taxonomy" id="387638"/>
    <lineage>
        <taxon>Bacteria</taxon>
        <taxon>Pseudomonadati</taxon>
        <taxon>Bacteroidota</taxon>
        <taxon>Cytophagia</taxon>
        <taxon>Cytophagales</taxon>
        <taxon>Persicobacteraceae</taxon>
        <taxon>Persicobacter</taxon>
    </lineage>
</organism>
<keyword evidence="6" id="KW-1185">Reference proteome</keyword>
<keyword evidence="1 3" id="KW-0732">Signal</keyword>
<keyword evidence="5" id="KW-0614">Plasmid</keyword>
<dbReference type="NCBIfam" id="TIGR04183">
    <property type="entry name" value="Por_Secre_tail"/>
    <property type="match status" value="1"/>
</dbReference>
<geneLocation type="plasmid" evidence="5 6">
    <name>pPP5</name>
</geneLocation>
<evidence type="ECO:0000256" key="2">
    <source>
        <dbReference type="ARBA" id="ARBA00023157"/>
    </source>
</evidence>
<dbReference type="Pfam" id="PF18962">
    <property type="entry name" value="Por_Secre_tail"/>
    <property type="match status" value="1"/>
</dbReference>